<evidence type="ECO:0000256" key="1">
    <source>
        <dbReference type="ARBA" id="ARBA00007905"/>
    </source>
</evidence>
<sequence>MAKGQPLLLPLPNGSTVPQLAFGLYKIPADEDGVSIVLEAIKAGYRHFDTASYYGNEEMLGTALKRSGLPRQDFFVVSKVWNDAQKRGREAVRQSVLRSVALLDFGGYYDLFLVHWPVPGCFIDTYKELEMLHNEGYLKNLGLSNFAPEEYDELMSTANNISVPPVVNQFEVSPFMYRADLLSFFENKGLLVSSSKSLHRGEGFDNSIIKNLSQKYRDTKRGCLRIRPTPAQIILRWGVQKGIIVVAKTATPSRMIENQDIQKISLSEEEMAMLDGLTSTDDVEKRKNLERERKLQL</sequence>
<evidence type="ECO:0000259" key="7">
    <source>
        <dbReference type="Pfam" id="PF00248"/>
    </source>
</evidence>
<dbReference type="InterPro" id="IPR020471">
    <property type="entry name" value="AKR"/>
</dbReference>
<dbReference type="PROSITE" id="PS00063">
    <property type="entry name" value="ALDOKETO_REDUCTASE_3"/>
    <property type="match status" value="1"/>
</dbReference>
<dbReference type="GO" id="GO:0016616">
    <property type="term" value="F:oxidoreductase activity, acting on the CH-OH group of donors, NAD or NADP as acceptor"/>
    <property type="evidence" value="ECO:0007669"/>
    <property type="project" value="UniProtKB-ARBA"/>
</dbReference>
<evidence type="ECO:0000313" key="9">
    <source>
        <dbReference type="Proteomes" id="UP001516023"/>
    </source>
</evidence>
<dbReference type="InterPro" id="IPR018170">
    <property type="entry name" value="Aldo/ket_reductase_CS"/>
</dbReference>
<dbReference type="Gene3D" id="3.20.20.100">
    <property type="entry name" value="NADP-dependent oxidoreductase domain"/>
    <property type="match status" value="1"/>
</dbReference>
<feature type="domain" description="NADP-dependent oxidoreductase" evidence="7">
    <location>
        <begin position="29"/>
        <end position="277"/>
    </location>
</feature>
<evidence type="ECO:0000313" key="8">
    <source>
        <dbReference type="EMBL" id="KAL3782864.1"/>
    </source>
</evidence>
<dbReference type="AlphaFoldDB" id="A0ABD3P5P5"/>
<proteinExistence type="inferred from homology"/>
<evidence type="ECO:0000256" key="5">
    <source>
        <dbReference type="PIRSR" id="PIRSR000097-2"/>
    </source>
</evidence>
<comment type="caution">
    <text evidence="8">The sequence shown here is derived from an EMBL/GenBank/DDBJ whole genome shotgun (WGS) entry which is preliminary data.</text>
</comment>
<protein>
    <recommendedName>
        <fullName evidence="7">NADP-dependent oxidoreductase domain-containing protein</fullName>
    </recommendedName>
</protein>
<evidence type="ECO:0000256" key="4">
    <source>
        <dbReference type="PIRSR" id="PIRSR000097-1"/>
    </source>
</evidence>
<feature type="active site" description="Proton donor" evidence="4">
    <location>
        <position position="54"/>
    </location>
</feature>
<dbReference type="EMBL" id="JABMIG020000274">
    <property type="protein sequence ID" value="KAL3782864.1"/>
    <property type="molecule type" value="Genomic_DNA"/>
</dbReference>
<name>A0ABD3P5P5_9STRA</name>
<feature type="site" description="Lowers pKa of active site Tyr" evidence="6">
    <location>
        <position position="79"/>
    </location>
</feature>
<dbReference type="InterPro" id="IPR036812">
    <property type="entry name" value="NAD(P)_OxRdtase_dom_sf"/>
</dbReference>
<comment type="similarity">
    <text evidence="1">Belongs to the aldo/keto reductase family.</text>
</comment>
<evidence type="ECO:0000256" key="3">
    <source>
        <dbReference type="ARBA" id="ARBA00023002"/>
    </source>
</evidence>
<gene>
    <name evidence="8" type="ORF">HJC23_008858</name>
</gene>
<dbReference type="PIRSF" id="PIRSF000097">
    <property type="entry name" value="AKR"/>
    <property type="match status" value="1"/>
</dbReference>
<organism evidence="8 9">
    <name type="scientific">Cyclotella cryptica</name>
    <dbReference type="NCBI Taxonomy" id="29204"/>
    <lineage>
        <taxon>Eukaryota</taxon>
        <taxon>Sar</taxon>
        <taxon>Stramenopiles</taxon>
        <taxon>Ochrophyta</taxon>
        <taxon>Bacillariophyta</taxon>
        <taxon>Coscinodiscophyceae</taxon>
        <taxon>Thalassiosirophycidae</taxon>
        <taxon>Stephanodiscales</taxon>
        <taxon>Stephanodiscaceae</taxon>
        <taxon>Cyclotella</taxon>
    </lineage>
</organism>
<dbReference type="SUPFAM" id="SSF51430">
    <property type="entry name" value="NAD(P)-linked oxidoreductase"/>
    <property type="match status" value="1"/>
</dbReference>
<dbReference type="PANTHER" id="PTHR43827">
    <property type="entry name" value="2,5-DIKETO-D-GLUCONIC ACID REDUCTASE"/>
    <property type="match status" value="1"/>
</dbReference>
<evidence type="ECO:0000256" key="6">
    <source>
        <dbReference type="PIRSR" id="PIRSR000097-3"/>
    </source>
</evidence>
<keyword evidence="3" id="KW-0560">Oxidoreductase</keyword>
<accession>A0ABD3P5P5</accession>
<dbReference type="Proteomes" id="UP001516023">
    <property type="component" value="Unassembled WGS sequence"/>
</dbReference>
<keyword evidence="9" id="KW-1185">Reference proteome</keyword>
<feature type="binding site" evidence="5">
    <location>
        <position position="115"/>
    </location>
    <ligand>
        <name>substrate</name>
    </ligand>
</feature>
<dbReference type="PANTHER" id="PTHR43827:SF3">
    <property type="entry name" value="NADP-DEPENDENT OXIDOREDUCTASE DOMAIN-CONTAINING PROTEIN"/>
    <property type="match status" value="1"/>
</dbReference>
<dbReference type="PROSITE" id="PS00798">
    <property type="entry name" value="ALDOKETO_REDUCTASE_1"/>
    <property type="match status" value="1"/>
</dbReference>
<reference evidence="8 9" key="1">
    <citation type="journal article" date="2020" name="G3 (Bethesda)">
        <title>Improved Reference Genome for Cyclotella cryptica CCMP332, a Model for Cell Wall Morphogenesis, Salinity Adaptation, and Lipid Production in Diatoms (Bacillariophyta).</title>
        <authorList>
            <person name="Roberts W.R."/>
            <person name="Downey K.M."/>
            <person name="Ruck E.C."/>
            <person name="Traller J.C."/>
            <person name="Alverson A.J."/>
        </authorList>
    </citation>
    <scope>NUCLEOTIDE SEQUENCE [LARGE SCALE GENOMIC DNA]</scope>
    <source>
        <strain evidence="8 9">CCMP332</strain>
    </source>
</reference>
<dbReference type="InterPro" id="IPR023210">
    <property type="entry name" value="NADP_OxRdtase_dom"/>
</dbReference>
<evidence type="ECO:0000256" key="2">
    <source>
        <dbReference type="ARBA" id="ARBA00022857"/>
    </source>
</evidence>
<dbReference type="CDD" id="cd19071">
    <property type="entry name" value="AKR_AKR1-5-like"/>
    <property type="match status" value="1"/>
</dbReference>
<keyword evidence="2" id="KW-0521">NADP</keyword>
<dbReference type="PRINTS" id="PR00069">
    <property type="entry name" value="ALDKETRDTASE"/>
</dbReference>
<dbReference type="Pfam" id="PF00248">
    <property type="entry name" value="Aldo_ket_red"/>
    <property type="match status" value="1"/>
</dbReference>